<feature type="chain" id="PRO_5037104751" description="SGNH hydrolase-type esterase domain-containing protein" evidence="1">
    <location>
        <begin position="30"/>
        <end position="276"/>
    </location>
</feature>
<evidence type="ECO:0000313" key="3">
    <source>
        <dbReference type="EMBL" id="MBG6122501.1"/>
    </source>
</evidence>
<feature type="domain" description="SGNH hydrolase-type esterase" evidence="2">
    <location>
        <begin position="37"/>
        <end position="267"/>
    </location>
</feature>
<name>A0A931E3H4_9CORY</name>
<sequence length="276" mass="30108">MTIKSRRVAVAVTAILAAIGMAIAPHAEAQRGNMVMFGDSIMNDAPALEVAGARFGVHPNGKADPNRWCPRSNENFGVLTARKLGLQPRDFSCSGAVAISPGPKFQDQVNHALRVRALDKNTRRVLIQAGFNDTYNHAGRDPMAVRRDFVNALRPTIDQIRRAAPNARIQIIGYPSITSRGDICAIHVIPNLADRIPMPQVAAWENLAQWMEVDLARATGVQFVDLKPATRINNMCAPDNARMFAGLIDLTAGPGHMPIHINQRGHEHISNVIARS</sequence>
<dbReference type="Gene3D" id="3.40.50.1110">
    <property type="entry name" value="SGNH hydrolase"/>
    <property type="match status" value="2"/>
</dbReference>
<comment type="caution">
    <text evidence="3">The sequence shown here is derived from an EMBL/GenBank/DDBJ whole genome shotgun (WGS) entry which is preliminary data.</text>
</comment>
<accession>A0A931E3H4</accession>
<organism evidence="3 4">
    <name type="scientific">Corynebacterium aquatimens</name>
    <dbReference type="NCBI Taxonomy" id="1190508"/>
    <lineage>
        <taxon>Bacteria</taxon>
        <taxon>Bacillati</taxon>
        <taxon>Actinomycetota</taxon>
        <taxon>Actinomycetes</taxon>
        <taxon>Mycobacteriales</taxon>
        <taxon>Corynebacteriaceae</taxon>
        <taxon>Corynebacterium</taxon>
    </lineage>
</organism>
<evidence type="ECO:0000256" key="1">
    <source>
        <dbReference type="SAM" id="SignalP"/>
    </source>
</evidence>
<dbReference type="SUPFAM" id="SSF52266">
    <property type="entry name" value="SGNH hydrolase"/>
    <property type="match status" value="1"/>
</dbReference>
<dbReference type="EMBL" id="JADOUE010000001">
    <property type="protein sequence ID" value="MBG6122501.1"/>
    <property type="molecule type" value="Genomic_DNA"/>
</dbReference>
<dbReference type="InterPro" id="IPR036514">
    <property type="entry name" value="SGNH_hydro_sf"/>
</dbReference>
<protein>
    <recommendedName>
        <fullName evidence="2">SGNH hydrolase-type esterase domain-containing protein</fullName>
    </recommendedName>
</protein>
<proteinExistence type="predicted"/>
<dbReference type="Proteomes" id="UP000658613">
    <property type="component" value="Unassembled WGS sequence"/>
</dbReference>
<feature type="signal peptide" evidence="1">
    <location>
        <begin position="1"/>
        <end position="29"/>
    </location>
</feature>
<evidence type="ECO:0000259" key="2">
    <source>
        <dbReference type="Pfam" id="PF13472"/>
    </source>
</evidence>
<evidence type="ECO:0000313" key="4">
    <source>
        <dbReference type="Proteomes" id="UP000658613"/>
    </source>
</evidence>
<gene>
    <name evidence="3" type="ORF">IW254_001470</name>
</gene>
<keyword evidence="4" id="KW-1185">Reference proteome</keyword>
<keyword evidence="1" id="KW-0732">Signal</keyword>
<dbReference type="RefSeq" id="WP_196824884.1">
    <property type="nucleotide sequence ID" value="NZ_CP046980.1"/>
</dbReference>
<reference evidence="3" key="1">
    <citation type="submission" date="2020-11" db="EMBL/GenBank/DDBJ databases">
        <title>Sequencing the genomes of 1000 actinobacteria strains.</title>
        <authorList>
            <person name="Klenk H.-P."/>
        </authorList>
    </citation>
    <scope>NUCLEOTIDE SEQUENCE</scope>
    <source>
        <strain evidence="3">DSM 45632</strain>
    </source>
</reference>
<dbReference type="InterPro" id="IPR013830">
    <property type="entry name" value="SGNH_hydro"/>
</dbReference>
<dbReference type="AlphaFoldDB" id="A0A931E3H4"/>
<dbReference type="Pfam" id="PF13472">
    <property type="entry name" value="Lipase_GDSL_2"/>
    <property type="match status" value="1"/>
</dbReference>